<dbReference type="KEGG" id="dvl:Dvul_1938"/>
<dbReference type="PANTHER" id="PTHR43553">
    <property type="entry name" value="HEAVY METAL TRANSPORTER"/>
    <property type="match status" value="1"/>
</dbReference>
<dbReference type="Proteomes" id="UP000009173">
    <property type="component" value="Chromosome"/>
</dbReference>
<name>A0A0H3A8M0_NITV4</name>
<dbReference type="HOGENOM" id="CLU_000604_1_22_7"/>
<dbReference type="InterPro" id="IPR017871">
    <property type="entry name" value="ABC_transporter-like_CS"/>
</dbReference>
<keyword evidence="2" id="KW-0813">Transport</keyword>
<evidence type="ECO:0000313" key="8">
    <source>
        <dbReference type="Proteomes" id="UP000009173"/>
    </source>
</evidence>
<feature type="compositionally biased region" description="Basic and acidic residues" evidence="5">
    <location>
        <begin position="235"/>
        <end position="267"/>
    </location>
</feature>
<comment type="similarity">
    <text evidence="1">Belongs to the ABC transporter superfamily.</text>
</comment>
<sequence>MTDTTGTPLLSLDDIHFTYPGTTAPVLRGATLHLAQGDRLGLLGHNGSGKTTLLHIAMGLLRPESGTVHHRNAVAHDEASLAALRRDIGFLFQNADDQLFCPTVLEDVAFGPLNLGLSPEQARERATQTLQGLGLEGFGARVTHRLSGGEKKMVALASVLSMQPTALLLDEPTNDLDPATRQRLIDVLNRMSATHIIISHDWDFLARTCTTFLTVDDGIVRTSRHTPHVHTHIHHGGEVAHEHPSRGCCHQHDGSHHHAGHDDDHPHTSQTTE</sequence>
<keyword evidence="4" id="KW-0067">ATP-binding</keyword>
<protein>
    <submittedName>
        <fullName evidence="7">ABC transporter related protein</fullName>
    </submittedName>
</protein>
<evidence type="ECO:0000256" key="1">
    <source>
        <dbReference type="ARBA" id="ARBA00005417"/>
    </source>
</evidence>
<gene>
    <name evidence="7" type="ordered locus">Dvul_1938</name>
</gene>
<dbReference type="PROSITE" id="PS00211">
    <property type="entry name" value="ABC_TRANSPORTER_1"/>
    <property type="match status" value="1"/>
</dbReference>
<dbReference type="InterPro" id="IPR027417">
    <property type="entry name" value="P-loop_NTPase"/>
</dbReference>
<dbReference type="InterPro" id="IPR050095">
    <property type="entry name" value="ECF_ABC_transporter_ATP-bd"/>
</dbReference>
<proteinExistence type="inferred from homology"/>
<dbReference type="CDD" id="cd03225">
    <property type="entry name" value="ABC_cobalt_CbiO_domain1"/>
    <property type="match status" value="1"/>
</dbReference>
<dbReference type="GO" id="GO:0042626">
    <property type="term" value="F:ATPase-coupled transmembrane transporter activity"/>
    <property type="evidence" value="ECO:0007669"/>
    <property type="project" value="TreeGrafter"/>
</dbReference>
<dbReference type="SUPFAM" id="SSF52540">
    <property type="entry name" value="P-loop containing nucleoside triphosphate hydrolases"/>
    <property type="match status" value="1"/>
</dbReference>
<evidence type="ECO:0000313" key="7">
    <source>
        <dbReference type="EMBL" id="ABM28954.1"/>
    </source>
</evidence>
<accession>A0A0H3A8M0</accession>
<dbReference type="InterPro" id="IPR003593">
    <property type="entry name" value="AAA+_ATPase"/>
</dbReference>
<dbReference type="AlphaFoldDB" id="A0A0H3A8M0"/>
<dbReference type="Pfam" id="PF00005">
    <property type="entry name" value="ABC_tran"/>
    <property type="match status" value="1"/>
</dbReference>
<organism evidence="7 8">
    <name type="scientific">Nitratidesulfovibrio vulgaris (strain DP4)</name>
    <name type="common">Desulfovibrio vulgaris</name>
    <dbReference type="NCBI Taxonomy" id="391774"/>
    <lineage>
        <taxon>Bacteria</taxon>
        <taxon>Pseudomonadati</taxon>
        <taxon>Thermodesulfobacteriota</taxon>
        <taxon>Desulfovibrionia</taxon>
        <taxon>Desulfovibrionales</taxon>
        <taxon>Desulfovibrionaceae</taxon>
        <taxon>Nitratidesulfovibrio</taxon>
    </lineage>
</organism>
<dbReference type="GO" id="GO:0016887">
    <property type="term" value="F:ATP hydrolysis activity"/>
    <property type="evidence" value="ECO:0007669"/>
    <property type="project" value="InterPro"/>
</dbReference>
<dbReference type="EMBL" id="CP000527">
    <property type="protein sequence ID" value="ABM28954.1"/>
    <property type="molecule type" value="Genomic_DNA"/>
</dbReference>
<evidence type="ECO:0000256" key="4">
    <source>
        <dbReference type="ARBA" id="ARBA00022840"/>
    </source>
</evidence>
<dbReference type="Gene3D" id="3.40.50.300">
    <property type="entry name" value="P-loop containing nucleotide triphosphate hydrolases"/>
    <property type="match status" value="1"/>
</dbReference>
<dbReference type="GO" id="GO:0043190">
    <property type="term" value="C:ATP-binding cassette (ABC) transporter complex"/>
    <property type="evidence" value="ECO:0007669"/>
    <property type="project" value="TreeGrafter"/>
</dbReference>
<dbReference type="InterPro" id="IPR015856">
    <property type="entry name" value="ABC_transpr_CbiO/EcfA_su"/>
</dbReference>
<dbReference type="RefSeq" id="WP_011792559.1">
    <property type="nucleotide sequence ID" value="NC_008751.1"/>
</dbReference>
<feature type="domain" description="ABC transporter" evidence="6">
    <location>
        <begin position="10"/>
        <end position="242"/>
    </location>
</feature>
<dbReference type="SMART" id="SM00382">
    <property type="entry name" value="AAA"/>
    <property type="match status" value="1"/>
</dbReference>
<evidence type="ECO:0000256" key="5">
    <source>
        <dbReference type="SAM" id="MobiDB-lite"/>
    </source>
</evidence>
<dbReference type="InterPro" id="IPR003439">
    <property type="entry name" value="ABC_transporter-like_ATP-bd"/>
</dbReference>
<dbReference type="GO" id="GO:0005524">
    <property type="term" value="F:ATP binding"/>
    <property type="evidence" value="ECO:0007669"/>
    <property type="project" value="UniProtKB-KW"/>
</dbReference>
<dbReference type="PANTHER" id="PTHR43553:SF24">
    <property type="entry name" value="ENERGY-COUPLING FACTOR TRANSPORTER ATP-BINDING PROTEIN ECFA1"/>
    <property type="match status" value="1"/>
</dbReference>
<evidence type="ECO:0000256" key="3">
    <source>
        <dbReference type="ARBA" id="ARBA00022741"/>
    </source>
</evidence>
<dbReference type="PROSITE" id="PS50893">
    <property type="entry name" value="ABC_TRANSPORTER_2"/>
    <property type="match status" value="1"/>
</dbReference>
<feature type="region of interest" description="Disordered" evidence="5">
    <location>
        <begin position="231"/>
        <end position="273"/>
    </location>
</feature>
<evidence type="ECO:0000259" key="6">
    <source>
        <dbReference type="PROSITE" id="PS50893"/>
    </source>
</evidence>
<keyword evidence="3" id="KW-0547">Nucleotide-binding</keyword>
<evidence type="ECO:0000256" key="2">
    <source>
        <dbReference type="ARBA" id="ARBA00022448"/>
    </source>
</evidence>
<reference evidence="8" key="1">
    <citation type="journal article" date="2009" name="Environ. Microbiol.">
        <title>Contribution of mobile genetic elements to Desulfovibrio vulgaris genome plasticity.</title>
        <authorList>
            <person name="Walker C.B."/>
            <person name="Stolyar S."/>
            <person name="Chivian D."/>
            <person name="Pinel N."/>
            <person name="Gabster J.A."/>
            <person name="Dehal P.S."/>
            <person name="He Z."/>
            <person name="Yang Z.K."/>
            <person name="Yen H.C."/>
            <person name="Zhou J."/>
            <person name="Wall J.D."/>
            <person name="Hazen T.C."/>
            <person name="Arkin A.P."/>
            <person name="Stahl D.A."/>
        </authorList>
    </citation>
    <scope>NUCLEOTIDE SEQUENCE [LARGE SCALE GENOMIC DNA]</scope>
    <source>
        <strain evidence="8">DP4</strain>
    </source>
</reference>